<comment type="caution">
    <text evidence="2">The sequence shown here is derived from an EMBL/GenBank/DDBJ whole genome shotgun (WGS) entry which is preliminary data.</text>
</comment>
<evidence type="ECO:0000256" key="1">
    <source>
        <dbReference type="SAM" id="MobiDB-lite"/>
    </source>
</evidence>
<feature type="compositionally biased region" description="Basic and acidic residues" evidence="1">
    <location>
        <begin position="21"/>
        <end position="31"/>
    </location>
</feature>
<keyword evidence="3" id="KW-1185">Reference proteome</keyword>
<name>A0ABQ9S9P3_9PEZI</name>
<protein>
    <submittedName>
        <fullName evidence="2">Uncharacterized protein</fullName>
    </submittedName>
</protein>
<feature type="region of interest" description="Disordered" evidence="1">
    <location>
        <begin position="16"/>
        <end position="35"/>
    </location>
</feature>
<dbReference type="EMBL" id="MOPA01000009">
    <property type="protein sequence ID" value="KAK1531107.1"/>
    <property type="molecule type" value="Genomic_DNA"/>
</dbReference>
<evidence type="ECO:0000313" key="3">
    <source>
        <dbReference type="Proteomes" id="UP001241169"/>
    </source>
</evidence>
<sequence>MGGKGGTLSIWARDSQAGKWADGKREEEASSRDPLTGFVVLPSSRDVPDDACIRVAGTLKALISTSYLPFSSDTLQRRHQTALHDEAKKAGRQGRNKRNVLFPSASFLPQVRR</sequence>
<reference evidence="2 3" key="1">
    <citation type="submission" date="2016-10" db="EMBL/GenBank/DDBJ databases">
        <title>The genome sequence of Colletotrichum fioriniae PJ7.</title>
        <authorList>
            <person name="Baroncelli R."/>
        </authorList>
    </citation>
    <scope>NUCLEOTIDE SEQUENCE [LARGE SCALE GENOMIC DNA]</scope>
    <source>
        <strain evidence="2 3">IMI 384185</strain>
    </source>
</reference>
<accession>A0ABQ9S9P3</accession>
<evidence type="ECO:0000313" key="2">
    <source>
        <dbReference type="EMBL" id="KAK1531107.1"/>
    </source>
</evidence>
<gene>
    <name evidence="2" type="ORF">CPAR01_10756</name>
</gene>
<proteinExistence type="predicted"/>
<dbReference type="GeneID" id="85378915"/>
<organism evidence="2 3">
    <name type="scientific">Colletotrichum paranaense</name>
    <dbReference type="NCBI Taxonomy" id="1914294"/>
    <lineage>
        <taxon>Eukaryota</taxon>
        <taxon>Fungi</taxon>
        <taxon>Dikarya</taxon>
        <taxon>Ascomycota</taxon>
        <taxon>Pezizomycotina</taxon>
        <taxon>Sordariomycetes</taxon>
        <taxon>Hypocreomycetidae</taxon>
        <taxon>Glomerellales</taxon>
        <taxon>Glomerellaceae</taxon>
        <taxon>Colletotrichum</taxon>
        <taxon>Colletotrichum acutatum species complex</taxon>
    </lineage>
</organism>
<dbReference type="Proteomes" id="UP001241169">
    <property type="component" value="Unassembled WGS sequence"/>
</dbReference>
<dbReference type="RefSeq" id="XP_060345364.1">
    <property type="nucleotide sequence ID" value="XM_060495016.1"/>
</dbReference>